<dbReference type="InterPro" id="IPR029021">
    <property type="entry name" value="Prot-tyrosine_phosphatase-like"/>
</dbReference>
<evidence type="ECO:0000313" key="2">
    <source>
        <dbReference type="Proteomes" id="UP000619238"/>
    </source>
</evidence>
<proteinExistence type="predicted"/>
<dbReference type="Gene3D" id="3.40.50.1240">
    <property type="entry name" value="Phosphoglycerate mutase-like"/>
    <property type="match status" value="1"/>
</dbReference>
<dbReference type="Gene3D" id="3.90.190.10">
    <property type="entry name" value="Protein tyrosine phosphatase superfamily"/>
    <property type="match status" value="1"/>
</dbReference>
<name>A0ABR7QCI6_9FLAO</name>
<dbReference type="SUPFAM" id="SSF52799">
    <property type="entry name" value="(Phosphotyrosine protein) phosphatases II"/>
    <property type="match status" value="1"/>
</dbReference>
<evidence type="ECO:0008006" key="3">
    <source>
        <dbReference type="Google" id="ProtNLM"/>
    </source>
</evidence>
<protein>
    <recommendedName>
        <fullName evidence="3">Tyrosine specific protein phosphatases domain-containing protein</fullName>
    </recommendedName>
</protein>
<gene>
    <name evidence="1" type="ORF">H2O64_16540</name>
</gene>
<dbReference type="RefSeq" id="WP_187563323.1">
    <property type="nucleotide sequence ID" value="NZ_JACGWS010000010.1"/>
</dbReference>
<dbReference type="SUPFAM" id="SSF53254">
    <property type="entry name" value="Phosphoglycerate mutase-like"/>
    <property type="match status" value="1"/>
</dbReference>
<evidence type="ECO:0000313" key="1">
    <source>
        <dbReference type="EMBL" id="MBC8756284.1"/>
    </source>
</evidence>
<dbReference type="EMBL" id="JACGWS010000010">
    <property type="protein sequence ID" value="MBC8756284.1"/>
    <property type="molecule type" value="Genomic_DNA"/>
</dbReference>
<dbReference type="Proteomes" id="UP000619238">
    <property type="component" value="Unassembled WGS sequence"/>
</dbReference>
<comment type="caution">
    <text evidence="1">The sequence shown here is derived from an EMBL/GenBank/DDBJ whole genome shotgun (WGS) entry which is preliminary data.</text>
</comment>
<reference evidence="1 2" key="1">
    <citation type="submission" date="2020-07" db="EMBL/GenBank/DDBJ databases">
        <title>Description of Kordia aestuariivivens sp. nov., isolated from a tidal flat.</title>
        <authorList>
            <person name="Park S."/>
            <person name="Yoon J.-H."/>
        </authorList>
    </citation>
    <scope>NUCLEOTIDE SEQUENCE [LARGE SCALE GENOMIC DNA]</scope>
    <source>
        <strain evidence="1 2">YSTF-M3</strain>
    </source>
</reference>
<dbReference type="InterPro" id="IPR029033">
    <property type="entry name" value="His_PPase_superfam"/>
</dbReference>
<keyword evidence="2" id="KW-1185">Reference proteome</keyword>
<accession>A0ABR7QCI6</accession>
<sequence length="418" mass="46734">MGYPKEILILRHAEKPTDTSNENLSAKGYDRAAALANYLPNTFGTIDAIFAAGVGAKSHSERPRETVTPLAEKLGKKLNDTYLKFQYQEMITHILGDDTHTDTTIAIAWQHTDIAAIATAFGAEKVPTTKWPEDCFDLVWKLTYNGNKGYSLDQIPQLLMFGDTDHIIVDPKKLSFCEELQTISAIDLCGLNPLQPAGNFSNTAMTCIFQIPTESLPKGMTEQYIFVGAGFLLSEQAIIDNQIAAVLNVAYDENDAADLQIPFSDPEVDKRAALPFELSNNEKYYLNQLNKVGLVDGSENKIETLLAAIYEVDQLLNFPSPTEQKADGMVNFFAQGNLLIHCHDGGSRSVTVTALYLYYKFFIHTDIIFQEVYRSIICLRWNHSMNHHPTQGICENAYEVLNTYEALFPEPVRKLSKV</sequence>
<organism evidence="1 2">
    <name type="scientific">Kordia aestuariivivens</name>
    <dbReference type="NCBI Taxonomy" id="2759037"/>
    <lineage>
        <taxon>Bacteria</taxon>
        <taxon>Pseudomonadati</taxon>
        <taxon>Bacteroidota</taxon>
        <taxon>Flavobacteriia</taxon>
        <taxon>Flavobacteriales</taxon>
        <taxon>Flavobacteriaceae</taxon>
        <taxon>Kordia</taxon>
    </lineage>
</organism>